<gene>
    <name evidence="1" type="ORF">SK803_11910</name>
</gene>
<proteinExistence type="predicted"/>
<keyword evidence="2" id="KW-1185">Reference proteome</keyword>
<dbReference type="EMBL" id="JAXAVW010000008">
    <property type="protein sequence ID" value="MDX8030924.1"/>
    <property type="molecule type" value="Genomic_DNA"/>
</dbReference>
<reference evidence="1 2" key="2">
    <citation type="submission" date="2023-11" db="EMBL/GenBank/DDBJ databases">
        <authorList>
            <person name="Lara A.C."/>
            <person name="Chronakova A."/>
        </authorList>
    </citation>
    <scope>NUCLEOTIDE SEQUENCE [LARGE SCALE GENOMIC DNA]</scope>
    <source>
        <strain evidence="1 2">BCCO 10_0856</strain>
    </source>
</reference>
<comment type="caution">
    <text evidence="1">The sequence shown here is derived from an EMBL/GenBank/DDBJ whole genome shotgun (WGS) entry which is preliminary data.</text>
</comment>
<name>A0ABU4SYM5_9PSEU</name>
<dbReference type="Proteomes" id="UP001285521">
    <property type="component" value="Unassembled WGS sequence"/>
</dbReference>
<dbReference type="RefSeq" id="WP_319965969.1">
    <property type="nucleotide sequence ID" value="NZ_JAXAVW010000008.1"/>
</dbReference>
<protein>
    <submittedName>
        <fullName evidence="1">Uncharacterized protein</fullName>
    </submittedName>
</protein>
<reference evidence="1 2" key="1">
    <citation type="submission" date="2023-11" db="EMBL/GenBank/DDBJ databases">
        <title>Lentzea sokolovensis, sp. nov., Lentzea kristufkii, sp. nov., and Lentzea miocenensis, sp. nov., rare actinobacteria from Sokolov Coal Basin, Miocene lacustrine sediment, Czech Republic.</title>
        <authorList>
            <person name="Lara A."/>
            <person name="Kotroba L."/>
            <person name="Nouioui I."/>
            <person name="Neumann-Schaal M."/>
            <person name="Mast Y."/>
            <person name="Chronakova A."/>
        </authorList>
    </citation>
    <scope>NUCLEOTIDE SEQUENCE [LARGE SCALE GENOMIC DNA]</scope>
    <source>
        <strain evidence="1 2">BCCO 10_0856</strain>
    </source>
</reference>
<organism evidence="1 2">
    <name type="scientific">Lentzea miocenica</name>
    <dbReference type="NCBI Taxonomy" id="3095431"/>
    <lineage>
        <taxon>Bacteria</taxon>
        <taxon>Bacillati</taxon>
        <taxon>Actinomycetota</taxon>
        <taxon>Actinomycetes</taxon>
        <taxon>Pseudonocardiales</taxon>
        <taxon>Pseudonocardiaceae</taxon>
        <taxon>Lentzea</taxon>
    </lineage>
</organism>
<sequence>MTGFDSRAEAHDTAALALLESLSDETLAELMDLVVAGKPMRAVKLAHETSGPDHSLTAAIQAIGMFGSG</sequence>
<evidence type="ECO:0000313" key="1">
    <source>
        <dbReference type="EMBL" id="MDX8030924.1"/>
    </source>
</evidence>
<evidence type="ECO:0000313" key="2">
    <source>
        <dbReference type="Proteomes" id="UP001285521"/>
    </source>
</evidence>
<accession>A0ABU4SYM5</accession>